<proteinExistence type="predicted"/>
<dbReference type="EMBL" id="AP023440">
    <property type="protein sequence ID" value="BCL33447.1"/>
    <property type="molecule type" value="Genomic_DNA"/>
</dbReference>
<dbReference type="Proteomes" id="UP000516444">
    <property type="component" value="Chromosome"/>
</dbReference>
<dbReference type="KEGG" id="sgm:GCM10017557_83060"/>
<organism evidence="2 3">
    <name type="scientific">Streptomyces aurantiacus</name>
    <dbReference type="NCBI Taxonomy" id="47760"/>
    <lineage>
        <taxon>Bacteria</taxon>
        <taxon>Bacillati</taxon>
        <taxon>Actinomycetota</taxon>
        <taxon>Actinomycetes</taxon>
        <taxon>Kitasatosporales</taxon>
        <taxon>Streptomycetaceae</taxon>
        <taxon>Streptomyces</taxon>
        <taxon>Streptomyces aurantiacus group</taxon>
    </lineage>
</organism>
<dbReference type="RefSeq" id="WP_245702538.1">
    <property type="nucleotide sequence ID" value="NZ_AP023440.1"/>
</dbReference>
<gene>
    <name evidence="2" type="ORF">GCM10017557_83060</name>
</gene>
<name>A0A7G1PHA4_9ACTN</name>
<evidence type="ECO:0000313" key="3">
    <source>
        <dbReference type="Proteomes" id="UP000516444"/>
    </source>
</evidence>
<feature type="domain" description="Conserved hypothetical protein CHP02391" evidence="1">
    <location>
        <begin position="104"/>
        <end position="228"/>
    </location>
</feature>
<sequence length="237" mass="26946">MDRDWMRQRLEAFADLALCYERSTRPGDYVGDPALYEQLRRAEPTVKQILRLLDPQLAEKINLDQMAGEDMARDEVHRGLGILADMDEWAARLVPDAPTLPADQFHPWVWESAAPLWGAEARQDAVLAAARTVNRRLQQKLGRHDIVETDLCMQAFDMKDPVAGKSRLRFDGDRNTPTWRARQEGAKYLAAGAFLALQNVAAHEDEVTWTEQEALEHLATLSVLARWIEQCTVERAT</sequence>
<keyword evidence="3" id="KW-1185">Reference proteome</keyword>
<accession>A0A7G1PHA4</accession>
<evidence type="ECO:0000313" key="2">
    <source>
        <dbReference type="EMBL" id="BCL33447.1"/>
    </source>
</evidence>
<dbReference type="Pfam" id="PF09509">
    <property type="entry name" value="Hypoth_Ymh"/>
    <property type="match status" value="1"/>
</dbReference>
<reference evidence="2 3" key="1">
    <citation type="journal article" date="2014" name="Int. J. Syst. Evol. Microbiol.">
        <title>Complete genome sequence of Corynebacterium casei LMG S-19264T (=DSM 44701T), isolated from a smear-ripened cheese.</title>
        <authorList>
            <consortium name="US DOE Joint Genome Institute (JGI-PGF)"/>
            <person name="Walter F."/>
            <person name="Albersmeier A."/>
            <person name="Kalinowski J."/>
            <person name="Ruckert C."/>
        </authorList>
    </citation>
    <scope>NUCLEOTIDE SEQUENCE [LARGE SCALE GENOMIC DNA]</scope>
    <source>
        <strain evidence="2 3">JCM 4677</strain>
    </source>
</reference>
<dbReference type="InterPro" id="IPR012654">
    <property type="entry name" value="CHP02391"/>
</dbReference>
<protein>
    <recommendedName>
        <fullName evidence="1">Conserved hypothetical protein CHP02391 domain-containing protein</fullName>
    </recommendedName>
</protein>
<evidence type="ECO:0000259" key="1">
    <source>
        <dbReference type="Pfam" id="PF09509"/>
    </source>
</evidence>
<dbReference type="AlphaFoldDB" id="A0A7G1PHA4"/>